<dbReference type="STRING" id="1344416.A0A139A7V0"/>
<evidence type="ECO:0000313" key="7">
    <source>
        <dbReference type="EMBL" id="KXS12769.1"/>
    </source>
</evidence>
<dbReference type="Pfam" id="PF02826">
    <property type="entry name" value="2-Hacid_dh_C"/>
    <property type="match status" value="2"/>
</dbReference>
<keyword evidence="3" id="KW-0520">NAD</keyword>
<dbReference type="GO" id="GO:0051287">
    <property type="term" value="F:NAD binding"/>
    <property type="evidence" value="ECO:0007669"/>
    <property type="project" value="InterPro"/>
</dbReference>
<reference evidence="7 8" key="1">
    <citation type="journal article" date="2015" name="Genome Biol. Evol.">
        <title>Phylogenomic analyses indicate that early fungi evolved digesting cell walls of algal ancestors of land plants.</title>
        <authorList>
            <person name="Chang Y."/>
            <person name="Wang S."/>
            <person name="Sekimoto S."/>
            <person name="Aerts A.L."/>
            <person name="Choi C."/>
            <person name="Clum A."/>
            <person name="LaButti K.M."/>
            <person name="Lindquist E.A."/>
            <person name="Yee Ngan C."/>
            <person name="Ohm R.A."/>
            <person name="Salamov A.A."/>
            <person name="Grigoriev I.V."/>
            <person name="Spatafora J.W."/>
            <person name="Berbee M.L."/>
        </authorList>
    </citation>
    <scope>NUCLEOTIDE SEQUENCE [LARGE SCALE GENOMIC DNA]</scope>
    <source>
        <strain evidence="7 8">JEL478</strain>
    </source>
</reference>
<dbReference type="InterPro" id="IPR006139">
    <property type="entry name" value="D-isomer_2_OHA_DH_cat_dom"/>
</dbReference>
<evidence type="ECO:0000256" key="2">
    <source>
        <dbReference type="ARBA" id="ARBA00023002"/>
    </source>
</evidence>
<dbReference type="GO" id="GO:0016616">
    <property type="term" value="F:oxidoreductase activity, acting on the CH-OH group of donors, NAD or NADP as acceptor"/>
    <property type="evidence" value="ECO:0007669"/>
    <property type="project" value="InterPro"/>
</dbReference>
<dbReference type="OrthoDB" id="418179at2759"/>
<evidence type="ECO:0000259" key="6">
    <source>
        <dbReference type="Pfam" id="PF02826"/>
    </source>
</evidence>
<evidence type="ECO:0000313" key="8">
    <source>
        <dbReference type="Proteomes" id="UP000070544"/>
    </source>
</evidence>
<evidence type="ECO:0000256" key="3">
    <source>
        <dbReference type="ARBA" id="ARBA00023027"/>
    </source>
</evidence>
<dbReference type="InterPro" id="IPR050418">
    <property type="entry name" value="D-iso_2-hydroxyacid_DH_PdxB"/>
</dbReference>
<feature type="domain" description="D-isomer specific 2-hydroxyacid dehydrogenase catalytic" evidence="5">
    <location>
        <begin position="39"/>
        <end position="111"/>
    </location>
</feature>
<proteinExistence type="inferred from homology"/>
<protein>
    <submittedName>
        <fullName evidence="7">NAD(P)-binding protein</fullName>
    </submittedName>
</protein>
<accession>A0A139A7V0</accession>
<dbReference type="PANTHER" id="PTHR43761:SF1">
    <property type="entry name" value="D-ISOMER SPECIFIC 2-HYDROXYACID DEHYDROGENASE CATALYTIC DOMAIN-CONTAINING PROTEIN-RELATED"/>
    <property type="match status" value="1"/>
</dbReference>
<dbReference type="Pfam" id="PF00389">
    <property type="entry name" value="2-Hacid_dh"/>
    <property type="match status" value="1"/>
</dbReference>
<feature type="domain" description="D-isomer specific 2-hydroxyacid dehydrogenase NAD-binding" evidence="6">
    <location>
        <begin position="165"/>
        <end position="240"/>
    </location>
</feature>
<dbReference type="InterPro" id="IPR036291">
    <property type="entry name" value="NAD(P)-bd_dom_sf"/>
</dbReference>
<dbReference type="AlphaFoldDB" id="A0A139A7V0"/>
<organism evidence="7 8">
    <name type="scientific">Gonapodya prolifera (strain JEL478)</name>
    <name type="common">Monoblepharis prolifera</name>
    <dbReference type="NCBI Taxonomy" id="1344416"/>
    <lineage>
        <taxon>Eukaryota</taxon>
        <taxon>Fungi</taxon>
        <taxon>Fungi incertae sedis</taxon>
        <taxon>Chytridiomycota</taxon>
        <taxon>Chytridiomycota incertae sedis</taxon>
        <taxon>Monoblepharidomycetes</taxon>
        <taxon>Monoblepharidales</taxon>
        <taxon>Gonapodyaceae</taxon>
        <taxon>Gonapodya</taxon>
    </lineage>
</organism>
<dbReference type="InterPro" id="IPR006140">
    <property type="entry name" value="D-isomer_DH_NAD-bd"/>
</dbReference>
<feature type="domain" description="D-isomer specific 2-hydroxyacid dehydrogenase NAD-binding" evidence="6">
    <location>
        <begin position="265"/>
        <end position="363"/>
    </location>
</feature>
<sequence>MTVTASSSLSPLRILVLSQHFHHCRTFLLRALGGDTKEHVIRACDSDKIVEACREFQPHVLVPTMCRVDAATMDAALPSLKLIHQFGVGLEGVDMVAAKERGVKVCNVPAHTVDDSMVAPPGSVVNGTTTSNGEPPSLRGFNPHYVAPNFSAGGNSVAVAELTLLHMLSLSRDYHNAQLAVRRGDLGTPIGVSLAGKCAVVVGCYGALGREIVKRLWAMGMYVVGVGRRTQEELASEHSVDAVKRGESHWSWEEFRSMLWRYETTENLHSVLPIARFLVLTAVLTPTTRNLISTRELALLPQGAFVVNVARGGILDSAAVAEAVQSGHLGGVGTDVYEKEPVEATHPFLNLPADKISLTPHTGGVSDLGYAGIASGMAENLRRLRAGEELANRKV</sequence>
<evidence type="ECO:0000256" key="4">
    <source>
        <dbReference type="RuleBase" id="RU003719"/>
    </source>
</evidence>
<gene>
    <name evidence="7" type="ORF">M427DRAFT_137085</name>
</gene>
<dbReference type="SUPFAM" id="SSF52283">
    <property type="entry name" value="Formate/glycerate dehydrogenase catalytic domain-like"/>
    <property type="match status" value="1"/>
</dbReference>
<evidence type="ECO:0000256" key="1">
    <source>
        <dbReference type="ARBA" id="ARBA00005854"/>
    </source>
</evidence>
<keyword evidence="8" id="KW-1185">Reference proteome</keyword>
<name>A0A139A7V0_GONPJ</name>
<dbReference type="EMBL" id="KQ965785">
    <property type="protein sequence ID" value="KXS12769.1"/>
    <property type="molecule type" value="Genomic_DNA"/>
</dbReference>
<dbReference type="Proteomes" id="UP000070544">
    <property type="component" value="Unassembled WGS sequence"/>
</dbReference>
<dbReference type="PROSITE" id="PS00671">
    <property type="entry name" value="D_2_HYDROXYACID_DH_3"/>
    <property type="match status" value="1"/>
</dbReference>
<keyword evidence="2 4" id="KW-0560">Oxidoreductase</keyword>
<comment type="similarity">
    <text evidence="1 4">Belongs to the D-isomer specific 2-hydroxyacid dehydrogenase family.</text>
</comment>
<dbReference type="SUPFAM" id="SSF51735">
    <property type="entry name" value="NAD(P)-binding Rossmann-fold domains"/>
    <property type="match status" value="1"/>
</dbReference>
<dbReference type="InterPro" id="IPR029753">
    <property type="entry name" value="D-isomer_DH_CS"/>
</dbReference>
<dbReference type="Gene3D" id="3.40.50.720">
    <property type="entry name" value="NAD(P)-binding Rossmann-like Domain"/>
    <property type="match status" value="2"/>
</dbReference>
<evidence type="ECO:0000259" key="5">
    <source>
        <dbReference type="Pfam" id="PF00389"/>
    </source>
</evidence>
<dbReference type="PANTHER" id="PTHR43761">
    <property type="entry name" value="D-ISOMER SPECIFIC 2-HYDROXYACID DEHYDROGENASE FAMILY PROTEIN (AFU_ORTHOLOGUE AFUA_1G13630)"/>
    <property type="match status" value="1"/>
</dbReference>